<name>Q75BP9_EREGS</name>
<accession>Q75BP9</accession>
<dbReference type="STRING" id="284811.Q75BP9"/>
<reference evidence="2" key="2">
    <citation type="journal article" date="2013" name="G3 (Bethesda)">
        <title>Genomes of Ashbya fungi isolated from insects reveal four mating-type loci, numerous translocations, lack of transposons, and distinct gene duplications.</title>
        <authorList>
            <person name="Dietrich F.S."/>
            <person name="Voegeli S."/>
            <person name="Kuo S."/>
            <person name="Philippsen P."/>
        </authorList>
    </citation>
    <scope>GENOME REANNOTATION</scope>
    <source>
        <strain evidence="2">ATCC 10895 / CBS 109.51 / FGSC 9923 / NRRL Y-1056</strain>
    </source>
</reference>
<dbReference type="EMBL" id="AE016816">
    <property type="protein sequence ID" value="AAS51448.1"/>
    <property type="molecule type" value="Genomic_DNA"/>
</dbReference>
<dbReference type="HOGENOM" id="CLU_028833_0_0_1"/>
<dbReference type="OrthoDB" id="6419443at2759"/>
<dbReference type="AlphaFoldDB" id="Q75BP9"/>
<dbReference type="GeneID" id="4619756"/>
<dbReference type="RefSeq" id="NP_983624.1">
    <property type="nucleotide sequence ID" value="NM_208977.1"/>
</dbReference>
<dbReference type="InParanoid" id="Q75BP9"/>
<dbReference type="eggNOG" id="ENOG502QR34">
    <property type="taxonomic scope" value="Eukaryota"/>
</dbReference>
<evidence type="ECO:0000313" key="2">
    <source>
        <dbReference type="Proteomes" id="UP000000591"/>
    </source>
</evidence>
<sequence length="312" mass="34210">MSKALPVHHSGTLPPQQLADLFKDAFRGELYGEHQDELAETVQQVKGDLYNRDYIAAFDSQEKRAAYCCRWSPSRAVAYSSLFAHLAPVRNVLTCAGGTSRNVLCVGGGAGGELVAAANLFTATRDFDARHRPDAPADANAARLAIRIVDIADWSAVVDRVAAAVRSSWLFHLAPALDVAFAHTDILQPAASLGLPSLDLLTLLFTTNELFLENRAATVRLFQRLNAECRSGCLLLIVESAGSYSHITVGSKKFPVQFLIDTLLLGPRGREAGGPWTLLSESDALWYRGDPAVDYPVKLENMRFFYRLYVKK</sequence>
<dbReference type="OMA" id="DMRYQVH"/>
<dbReference type="InterPro" id="IPR021463">
    <property type="entry name" value="Methyltransf_34"/>
</dbReference>
<dbReference type="Pfam" id="PF11312">
    <property type="entry name" value="Methyltransf_34"/>
    <property type="match status" value="1"/>
</dbReference>
<gene>
    <name evidence="1" type="ORF">AGOS_ACR222W</name>
</gene>
<proteinExistence type="predicted"/>
<keyword evidence="2" id="KW-1185">Reference proteome</keyword>
<dbReference type="Proteomes" id="UP000000591">
    <property type="component" value="Chromosome III"/>
</dbReference>
<evidence type="ECO:0000313" key="1">
    <source>
        <dbReference type="EMBL" id="AAS51448.1"/>
    </source>
</evidence>
<organism evidence="1 2">
    <name type="scientific">Eremothecium gossypii (strain ATCC 10895 / CBS 109.51 / FGSC 9923 / NRRL Y-1056)</name>
    <name type="common">Yeast</name>
    <name type="synonym">Ashbya gossypii</name>
    <dbReference type="NCBI Taxonomy" id="284811"/>
    <lineage>
        <taxon>Eukaryota</taxon>
        <taxon>Fungi</taxon>
        <taxon>Dikarya</taxon>
        <taxon>Ascomycota</taxon>
        <taxon>Saccharomycotina</taxon>
        <taxon>Saccharomycetes</taxon>
        <taxon>Saccharomycetales</taxon>
        <taxon>Saccharomycetaceae</taxon>
        <taxon>Eremothecium</taxon>
    </lineage>
</organism>
<dbReference type="FunCoup" id="Q75BP9">
    <property type="interactions" value="46"/>
</dbReference>
<protein>
    <submittedName>
        <fullName evidence="1">ACR222Wp</fullName>
    </submittedName>
</protein>
<reference evidence="1 2" key="1">
    <citation type="journal article" date="2004" name="Science">
        <title>The Ashbya gossypii genome as a tool for mapping the ancient Saccharomyces cerevisiae genome.</title>
        <authorList>
            <person name="Dietrich F.S."/>
            <person name="Voegeli S."/>
            <person name="Brachat S."/>
            <person name="Lerch A."/>
            <person name="Gates K."/>
            <person name="Steiner S."/>
            <person name="Mohr C."/>
            <person name="Pohlmann R."/>
            <person name="Luedi P."/>
            <person name="Choi S."/>
            <person name="Wing R.A."/>
            <person name="Flavier A."/>
            <person name="Gaffney T.D."/>
            <person name="Philippsen P."/>
        </authorList>
    </citation>
    <scope>NUCLEOTIDE SEQUENCE [LARGE SCALE GENOMIC DNA]</scope>
    <source>
        <strain evidence="2">ATCC 10895 / CBS 109.51 / FGSC 9923 / NRRL Y-1056</strain>
    </source>
</reference>
<dbReference type="KEGG" id="ago:AGOS_ACR222W"/>